<dbReference type="InterPro" id="IPR021851">
    <property type="entry name" value="DUF3455"/>
</dbReference>
<dbReference type="AlphaFoldDB" id="A0A8H2XPW5"/>
<dbReference type="PANTHER" id="PTHR35567">
    <property type="entry name" value="MALATE DEHYDROGENASE (AFU_ORTHOLOGUE AFUA_2G13800)"/>
    <property type="match status" value="1"/>
</dbReference>
<keyword evidence="1" id="KW-0732">Signal</keyword>
<protein>
    <recommendedName>
        <fullName evidence="4">Malate dehydrogenase</fullName>
    </recommendedName>
</protein>
<organism evidence="2 3">
    <name type="scientific">Rhizoctonia solani</name>
    <dbReference type="NCBI Taxonomy" id="456999"/>
    <lineage>
        <taxon>Eukaryota</taxon>
        <taxon>Fungi</taxon>
        <taxon>Dikarya</taxon>
        <taxon>Basidiomycota</taxon>
        <taxon>Agaricomycotina</taxon>
        <taxon>Agaricomycetes</taxon>
        <taxon>Cantharellales</taxon>
        <taxon>Ceratobasidiaceae</taxon>
        <taxon>Rhizoctonia</taxon>
    </lineage>
</organism>
<feature type="chain" id="PRO_5034730687" description="Malate dehydrogenase" evidence="1">
    <location>
        <begin position="20"/>
        <end position="231"/>
    </location>
</feature>
<gene>
    <name evidence="2" type="ORF">RDB_LOCUS56971</name>
</gene>
<dbReference type="EMBL" id="CAJMWQ010001000">
    <property type="protein sequence ID" value="CAE6427695.1"/>
    <property type="molecule type" value="Genomic_DNA"/>
</dbReference>
<evidence type="ECO:0000313" key="2">
    <source>
        <dbReference type="EMBL" id="CAE6427695.1"/>
    </source>
</evidence>
<name>A0A8H2XPW5_9AGAM</name>
<accession>A0A8H2XPW5</accession>
<evidence type="ECO:0000313" key="3">
    <source>
        <dbReference type="Proteomes" id="UP000663826"/>
    </source>
</evidence>
<evidence type="ECO:0000256" key="1">
    <source>
        <dbReference type="SAM" id="SignalP"/>
    </source>
</evidence>
<sequence length="231" mass="25408">MLFSSITTIVVAALGFASATPTKKYYGCDVSDAELDLPNTKGISIPKGVKPQYITLGVGTQNYTCTKAGNYTSAGAVATLIDISCLYESSPKLFEDVQDDVYNLIPMYGHNMPTWHKIEAVIGHYPYIIGDHYFISKDGSIAPKFDFRRSKKGDDNAFTIDKRAGGIPSPEGSKHIDWLQLESTAGDLSKYTFRVDTQGGQPPKTCHKEGHMITVPYTTKYCELSIDNSRI</sequence>
<comment type="caution">
    <text evidence="2">The sequence shown here is derived from an EMBL/GenBank/DDBJ whole genome shotgun (WGS) entry which is preliminary data.</text>
</comment>
<dbReference type="Pfam" id="PF11937">
    <property type="entry name" value="DUF3455"/>
    <property type="match status" value="1"/>
</dbReference>
<reference evidence="2" key="1">
    <citation type="submission" date="2021-01" db="EMBL/GenBank/DDBJ databases">
        <authorList>
            <person name="Kaushik A."/>
        </authorList>
    </citation>
    <scope>NUCLEOTIDE SEQUENCE</scope>
    <source>
        <strain evidence="2">AG1-1B</strain>
    </source>
</reference>
<feature type="signal peptide" evidence="1">
    <location>
        <begin position="1"/>
        <end position="19"/>
    </location>
</feature>
<dbReference type="PANTHER" id="PTHR35567:SF1">
    <property type="entry name" value="CONSERVED FUNGAL PROTEIN (AFU_ORTHOLOGUE AFUA_1G14230)"/>
    <property type="match status" value="1"/>
</dbReference>
<dbReference type="Proteomes" id="UP000663826">
    <property type="component" value="Unassembled WGS sequence"/>
</dbReference>
<proteinExistence type="predicted"/>
<evidence type="ECO:0008006" key="4">
    <source>
        <dbReference type="Google" id="ProtNLM"/>
    </source>
</evidence>